<dbReference type="SUPFAM" id="SSF56176">
    <property type="entry name" value="FAD-binding/transporter-associated domain-like"/>
    <property type="match status" value="1"/>
</dbReference>
<dbReference type="Pfam" id="PF01799">
    <property type="entry name" value="Fer2_2"/>
    <property type="match status" value="1"/>
</dbReference>
<dbReference type="Gene3D" id="1.10.150.120">
    <property type="entry name" value="[2Fe-2S]-binding domain"/>
    <property type="match status" value="1"/>
</dbReference>
<dbReference type="InterPro" id="IPR002346">
    <property type="entry name" value="Mopterin_DH_FAD-bd"/>
</dbReference>
<proteinExistence type="predicted"/>
<reference evidence="6" key="1">
    <citation type="submission" date="2022-11" db="UniProtKB">
        <authorList>
            <consortium name="WormBaseParasite"/>
        </authorList>
    </citation>
    <scope>IDENTIFICATION</scope>
</reference>
<evidence type="ECO:0000259" key="3">
    <source>
        <dbReference type="Pfam" id="PF00941"/>
    </source>
</evidence>
<feature type="domain" description="Molybdopterin dehydrogenase FAD-binding" evidence="3">
    <location>
        <begin position="117"/>
        <end position="204"/>
    </location>
</feature>
<evidence type="ECO:0000256" key="1">
    <source>
        <dbReference type="ARBA" id="ARBA00022630"/>
    </source>
</evidence>
<dbReference type="InterPro" id="IPR002888">
    <property type="entry name" value="2Fe-2S-bd"/>
</dbReference>
<keyword evidence="5" id="KW-1185">Reference proteome</keyword>
<dbReference type="GO" id="GO:0016491">
    <property type="term" value="F:oxidoreductase activity"/>
    <property type="evidence" value="ECO:0007669"/>
    <property type="project" value="InterPro"/>
</dbReference>
<keyword evidence="1" id="KW-0285">Flavoprotein</keyword>
<evidence type="ECO:0000259" key="4">
    <source>
        <dbReference type="Pfam" id="PF01799"/>
    </source>
</evidence>
<dbReference type="InterPro" id="IPR016208">
    <property type="entry name" value="Ald_Oxase/xanthine_DH-like"/>
</dbReference>
<dbReference type="GO" id="GO:0050660">
    <property type="term" value="F:flavin adenine dinucleotide binding"/>
    <property type="evidence" value="ECO:0007669"/>
    <property type="project" value="InterPro"/>
</dbReference>
<dbReference type="PANTHER" id="PTHR45444">
    <property type="entry name" value="XANTHINE DEHYDROGENASE"/>
    <property type="match status" value="1"/>
</dbReference>
<evidence type="ECO:0000313" key="6">
    <source>
        <dbReference type="WBParaSite" id="ACRNAN_scaffold18960.g19212.t1"/>
    </source>
</evidence>
<dbReference type="Pfam" id="PF00941">
    <property type="entry name" value="FAD_binding_5"/>
    <property type="match status" value="1"/>
</dbReference>
<protein>
    <submittedName>
        <fullName evidence="6">Xanthine dehydrogenase</fullName>
    </submittedName>
</protein>
<dbReference type="InterPro" id="IPR016167">
    <property type="entry name" value="FAD-bd_PCMH_sub1"/>
</dbReference>
<dbReference type="InterPro" id="IPR036318">
    <property type="entry name" value="FAD-bd_PCMH-like_sf"/>
</dbReference>
<evidence type="ECO:0000313" key="5">
    <source>
        <dbReference type="Proteomes" id="UP000887540"/>
    </source>
</evidence>
<dbReference type="AlphaFoldDB" id="A0A914D777"/>
<sequence>MHPVQERLSRGHGSQCGYCSPGFVMAMYALLRNNPYPEENEIRQALKVNGQCCQIKSSPSDFVKDGLTDIYEQGLTKWKDFQKYDPTQELVFPPELIQTIEKLQNEEIFSLQTKHTTIYCPKTLKYVKNILQKLSTGSKIYHVSSGQALRFDLAKSKNTDPSVWISYNKCEEMRRVELKEEQILIGAALSLSEVREALARSEQKEKLKNLIWLLDEYSSLHVGNVARRKGE</sequence>
<evidence type="ECO:0000256" key="2">
    <source>
        <dbReference type="ARBA" id="ARBA00022827"/>
    </source>
</evidence>
<dbReference type="GO" id="GO:0005506">
    <property type="term" value="F:iron ion binding"/>
    <property type="evidence" value="ECO:0007669"/>
    <property type="project" value="InterPro"/>
</dbReference>
<keyword evidence="2" id="KW-0274">FAD</keyword>
<dbReference type="PANTHER" id="PTHR45444:SF3">
    <property type="entry name" value="XANTHINE DEHYDROGENASE"/>
    <property type="match status" value="1"/>
</dbReference>
<dbReference type="SUPFAM" id="SSF47741">
    <property type="entry name" value="CO dehydrogenase ISP C-domain like"/>
    <property type="match status" value="1"/>
</dbReference>
<feature type="domain" description="[2Fe-2S]-binding" evidence="4">
    <location>
        <begin position="1"/>
        <end position="50"/>
    </location>
</feature>
<name>A0A914D777_9BILA</name>
<organism evidence="5 6">
    <name type="scientific">Acrobeloides nanus</name>
    <dbReference type="NCBI Taxonomy" id="290746"/>
    <lineage>
        <taxon>Eukaryota</taxon>
        <taxon>Metazoa</taxon>
        <taxon>Ecdysozoa</taxon>
        <taxon>Nematoda</taxon>
        <taxon>Chromadorea</taxon>
        <taxon>Rhabditida</taxon>
        <taxon>Tylenchina</taxon>
        <taxon>Cephalobomorpha</taxon>
        <taxon>Cephaloboidea</taxon>
        <taxon>Cephalobidae</taxon>
        <taxon>Acrobeloides</taxon>
    </lineage>
</organism>
<dbReference type="InterPro" id="IPR036884">
    <property type="entry name" value="2Fe-2S-bd_dom_sf"/>
</dbReference>
<dbReference type="Gene3D" id="3.30.43.10">
    <property type="entry name" value="Uridine Diphospho-n-acetylenolpyruvylglucosamine Reductase, domain 2"/>
    <property type="match status" value="1"/>
</dbReference>
<dbReference type="Proteomes" id="UP000887540">
    <property type="component" value="Unplaced"/>
</dbReference>
<dbReference type="WBParaSite" id="ACRNAN_scaffold18960.g19212.t1">
    <property type="protein sequence ID" value="ACRNAN_scaffold18960.g19212.t1"/>
    <property type="gene ID" value="ACRNAN_scaffold18960.g19212"/>
</dbReference>
<accession>A0A914D777</accession>